<dbReference type="PANTHER" id="PTHR33908:SF11">
    <property type="entry name" value="MEMBRANE PROTEIN"/>
    <property type="match status" value="1"/>
</dbReference>
<evidence type="ECO:0000256" key="1">
    <source>
        <dbReference type="ARBA" id="ARBA00004651"/>
    </source>
</evidence>
<evidence type="ECO:0000313" key="10">
    <source>
        <dbReference type="EMBL" id="MBB6091637.1"/>
    </source>
</evidence>
<accession>A0A841HFI5</accession>
<name>A0A841HFI5_9GAMM</name>
<protein>
    <recommendedName>
        <fullName evidence="9">Glycosyltransferase RgtA/B/C/D-like domain-containing protein</fullName>
    </recommendedName>
</protein>
<proteinExistence type="predicted"/>
<evidence type="ECO:0000256" key="7">
    <source>
        <dbReference type="ARBA" id="ARBA00023136"/>
    </source>
</evidence>
<comment type="caution">
    <text evidence="10">The sequence shown here is derived from an EMBL/GenBank/DDBJ whole genome shotgun (WGS) entry which is preliminary data.</text>
</comment>
<sequence length="551" mass="61003">MNGSKAMPALLDTLKKPTTFGLLALFAVAILLRVSVIGVGAPHITIDDDTAFEGGFLVWFGQAPPQRMYIESWLYGLVCIVVYVGKVFGGLVGTGIGVNLVADAYRDFYADPSAYVLAYRWFTLFVDLVSTWLIYRIARHVLGDRWGGWAAVIVAAMYVLSYNILWSGIVARPDSFLTLYCALGLLFYLRSDAGRQTGWLIASAVFLGIAGGQKLHGAFLAIFLSIDLLRVHGLRNGFGKFALLAGISGFFFCVAAGSPLFDPLMYLKLRMANVKDDASPWILWGEQFVTLLRGTGWIIVPATLVGIWMAFVARGTKEAERIGTLAVVALGWLLLFGSIRQMRAYWMLPALPVFYVMAVHALSSMRARTVGLAASAAMLAVLAAQSVKQISDLRAAPYQELQQWAFEDARDRAFYVLGYDALTAPKNTQCMARTRQVVQHLLDQDRAAGVSFTERHVKNWEERTTLMLFDMLGSKFDPGYEFYDFHSAPPEVFGSVVGWDAIQFLVVQDRFDLDLAPAVRDLLDSQFEFVAEKTGAGGGDAGLKYRIYRRR</sequence>
<feature type="domain" description="Glycosyltransferase RgtA/B/C/D-like" evidence="9">
    <location>
        <begin position="118"/>
        <end position="246"/>
    </location>
</feature>
<keyword evidence="7 8" id="KW-0472">Membrane</keyword>
<dbReference type="Proteomes" id="UP000588068">
    <property type="component" value="Unassembled WGS sequence"/>
</dbReference>
<organism evidence="10 11">
    <name type="scientific">Povalibacter uvarum</name>
    <dbReference type="NCBI Taxonomy" id="732238"/>
    <lineage>
        <taxon>Bacteria</taxon>
        <taxon>Pseudomonadati</taxon>
        <taxon>Pseudomonadota</taxon>
        <taxon>Gammaproteobacteria</taxon>
        <taxon>Steroidobacterales</taxon>
        <taxon>Steroidobacteraceae</taxon>
        <taxon>Povalibacter</taxon>
    </lineage>
</organism>
<dbReference type="InterPro" id="IPR038731">
    <property type="entry name" value="RgtA/B/C-like"/>
</dbReference>
<dbReference type="PANTHER" id="PTHR33908">
    <property type="entry name" value="MANNOSYLTRANSFERASE YKCB-RELATED"/>
    <property type="match status" value="1"/>
</dbReference>
<feature type="transmembrane region" description="Helical" evidence="8">
    <location>
        <begin position="241"/>
        <end position="261"/>
    </location>
</feature>
<dbReference type="EMBL" id="JACHHZ010000001">
    <property type="protein sequence ID" value="MBB6091637.1"/>
    <property type="molecule type" value="Genomic_DNA"/>
</dbReference>
<feature type="transmembrane region" description="Helical" evidence="8">
    <location>
        <begin position="294"/>
        <end position="313"/>
    </location>
</feature>
<dbReference type="GO" id="GO:0005886">
    <property type="term" value="C:plasma membrane"/>
    <property type="evidence" value="ECO:0007669"/>
    <property type="project" value="UniProtKB-SubCell"/>
</dbReference>
<keyword evidence="4" id="KW-0808">Transferase</keyword>
<dbReference type="RefSeq" id="WP_184329426.1">
    <property type="nucleotide sequence ID" value="NZ_JACHHZ010000001.1"/>
</dbReference>
<feature type="transmembrane region" description="Helical" evidence="8">
    <location>
        <begin position="73"/>
        <end position="102"/>
    </location>
</feature>
<feature type="transmembrane region" description="Helical" evidence="8">
    <location>
        <begin position="199"/>
        <end position="229"/>
    </location>
</feature>
<keyword evidence="6 8" id="KW-1133">Transmembrane helix</keyword>
<keyword evidence="11" id="KW-1185">Reference proteome</keyword>
<keyword evidence="2" id="KW-1003">Cell membrane</keyword>
<evidence type="ECO:0000256" key="2">
    <source>
        <dbReference type="ARBA" id="ARBA00022475"/>
    </source>
</evidence>
<evidence type="ECO:0000256" key="6">
    <source>
        <dbReference type="ARBA" id="ARBA00022989"/>
    </source>
</evidence>
<feature type="transmembrane region" description="Helical" evidence="8">
    <location>
        <begin position="146"/>
        <end position="165"/>
    </location>
</feature>
<evidence type="ECO:0000256" key="4">
    <source>
        <dbReference type="ARBA" id="ARBA00022679"/>
    </source>
</evidence>
<evidence type="ECO:0000313" key="11">
    <source>
        <dbReference type="Proteomes" id="UP000588068"/>
    </source>
</evidence>
<dbReference type="GO" id="GO:0016763">
    <property type="term" value="F:pentosyltransferase activity"/>
    <property type="evidence" value="ECO:0007669"/>
    <property type="project" value="TreeGrafter"/>
</dbReference>
<feature type="transmembrane region" description="Helical" evidence="8">
    <location>
        <begin position="345"/>
        <end position="362"/>
    </location>
</feature>
<feature type="transmembrane region" description="Helical" evidence="8">
    <location>
        <begin position="20"/>
        <end position="41"/>
    </location>
</feature>
<keyword evidence="3" id="KW-0328">Glycosyltransferase</keyword>
<evidence type="ECO:0000256" key="3">
    <source>
        <dbReference type="ARBA" id="ARBA00022676"/>
    </source>
</evidence>
<dbReference type="Pfam" id="PF13231">
    <property type="entry name" value="PMT_2"/>
    <property type="match status" value="1"/>
</dbReference>
<keyword evidence="5 8" id="KW-0812">Transmembrane</keyword>
<evidence type="ECO:0000259" key="9">
    <source>
        <dbReference type="Pfam" id="PF13231"/>
    </source>
</evidence>
<reference evidence="10 11" key="1">
    <citation type="submission" date="2020-08" db="EMBL/GenBank/DDBJ databases">
        <title>Genomic Encyclopedia of Type Strains, Phase IV (KMG-IV): sequencing the most valuable type-strain genomes for metagenomic binning, comparative biology and taxonomic classification.</title>
        <authorList>
            <person name="Goeker M."/>
        </authorList>
    </citation>
    <scope>NUCLEOTIDE SEQUENCE [LARGE SCALE GENOMIC DNA]</scope>
    <source>
        <strain evidence="10 11">DSM 26723</strain>
    </source>
</reference>
<dbReference type="InterPro" id="IPR050297">
    <property type="entry name" value="LipidA_mod_glycosyltrf_83"/>
</dbReference>
<evidence type="ECO:0000256" key="5">
    <source>
        <dbReference type="ARBA" id="ARBA00022692"/>
    </source>
</evidence>
<dbReference type="GO" id="GO:0009103">
    <property type="term" value="P:lipopolysaccharide biosynthetic process"/>
    <property type="evidence" value="ECO:0007669"/>
    <property type="project" value="UniProtKB-ARBA"/>
</dbReference>
<gene>
    <name evidence="10" type="ORF">HNQ60_000483</name>
</gene>
<feature type="transmembrane region" description="Helical" evidence="8">
    <location>
        <begin position="114"/>
        <end position="134"/>
    </location>
</feature>
<feature type="transmembrane region" description="Helical" evidence="8">
    <location>
        <begin position="322"/>
        <end position="339"/>
    </location>
</feature>
<evidence type="ECO:0000256" key="8">
    <source>
        <dbReference type="SAM" id="Phobius"/>
    </source>
</evidence>
<dbReference type="AlphaFoldDB" id="A0A841HFI5"/>
<comment type="subcellular location">
    <subcellularLocation>
        <location evidence="1">Cell membrane</location>
        <topology evidence="1">Multi-pass membrane protein</topology>
    </subcellularLocation>
</comment>